<dbReference type="SUPFAM" id="SSF111369">
    <property type="entry name" value="HlyD-like secretion proteins"/>
    <property type="match status" value="1"/>
</dbReference>
<evidence type="ECO:0000259" key="12">
    <source>
        <dbReference type="Pfam" id="PF25967"/>
    </source>
</evidence>
<keyword evidence="5" id="KW-0997">Cell inner membrane</keyword>
<feature type="domain" description="Multidrug resistance protein MdtA-like barrel-sandwich hybrid" evidence="10">
    <location>
        <begin position="122"/>
        <end position="264"/>
    </location>
</feature>
<dbReference type="EMBL" id="JBHLUN010000017">
    <property type="protein sequence ID" value="MFC0410800.1"/>
    <property type="molecule type" value="Genomic_DNA"/>
</dbReference>
<comment type="caution">
    <text evidence="13">The sequence shown here is derived from an EMBL/GenBank/DDBJ whole genome shotgun (WGS) entry which is preliminary data.</text>
</comment>
<keyword evidence="14" id="KW-1185">Reference proteome</keyword>
<gene>
    <name evidence="13" type="ORF">ACFFGY_21335</name>
</gene>
<dbReference type="RefSeq" id="WP_377046554.1">
    <property type="nucleotide sequence ID" value="NZ_JBHLUN010000017.1"/>
</dbReference>
<dbReference type="NCBIfam" id="TIGR01730">
    <property type="entry name" value="RND_mfp"/>
    <property type="match status" value="1"/>
</dbReference>
<keyword evidence="4" id="KW-1003">Cell membrane</keyword>
<dbReference type="InterPro" id="IPR058625">
    <property type="entry name" value="MdtA-like_BSH"/>
</dbReference>
<feature type="domain" description="Multidrug resistance protein MdtA-like C-terminal permuted SH3" evidence="12">
    <location>
        <begin position="354"/>
        <end position="413"/>
    </location>
</feature>
<feature type="region of interest" description="Disordered" evidence="7">
    <location>
        <begin position="60"/>
        <end position="93"/>
    </location>
</feature>
<evidence type="ECO:0000256" key="2">
    <source>
        <dbReference type="ARBA" id="ARBA00009477"/>
    </source>
</evidence>
<keyword evidence="6 8" id="KW-0472">Membrane</keyword>
<sequence>MPDSLNRDPMNNDSDDATRGSPMPRSRAPRLLLLLVLIAAAGGGGYWYWHHREAAQTQAANGAAPGAAPGGRAGRRGAGGPGGGPGGGAGGAAAVPVTAAAAERKDLALSLDALGTVTPLNNITVRSQVDGTLVEVAFTEGQEVKKGDLLARIDDRTYAAALAQAVAKKAYDQAQLNNARVDLQRYQGLLAANGVTRQQVDTQRAQVAMYEAQVAQDQASIDSAKTQVDYTVIRSPIDGRVGLRQVDPGNLVRSSDSSGLVTVTQMRPMTVIFTVPQQELGRLLAAQAAGPVPVETTTANGQNPGAKGTLMTVDNTVDATTGTVKARASFPNEDGKLWPGAFVNLRMRIQTVPDAVVVPLVAVQQGPNGPYLFVVKADNTVEQRSVTLGSLTETQAAVATGLQPGERVVTSGGLRLNPGTAVAVAPPAGTTPVAEAATPPVGAASSGNRSRRAGGSTP</sequence>
<dbReference type="Pfam" id="PF25917">
    <property type="entry name" value="BSH_RND"/>
    <property type="match status" value="1"/>
</dbReference>
<accession>A0ABV6JZL7</accession>
<dbReference type="Gene3D" id="2.40.420.20">
    <property type="match status" value="1"/>
</dbReference>
<dbReference type="Gene3D" id="2.40.30.170">
    <property type="match status" value="1"/>
</dbReference>
<dbReference type="InterPro" id="IPR058626">
    <property type="entry name" value="MdtA-like_b-barrel"/>
</dbReference>
<keyword evidence="8" id="KW-1133">Transmembrane helix</keyword>
<feature type="compositionally biased region" description="Gly residues" evidence="7">
    <location>
        <begin position="68"/>
        <end position="91"/>
    </location>
</feature>
<organism evidence="13 14">
    <name type="scientific">Roseomonas elaeocarpi</name>
    <dbReference type="NCBI Taxonomy" id="907779"/>
    <lineage>
        <taxon>Bacteria</taxon>
        <taxon>Pseudomonadati</taxon>
        <taxon>Pseudomonadota</taxon>
        <taxon>Alphaproteobacteria</taxon>
        <taxon>Acetobacterales</taxon>
        <taxon>Roseomonadaceae</taxon>
        <taxon>Roseomonas</taxon>
    </lineage>
</organism>
<keyword evidence="8" id="KW-0812">Transmembrane</keyword>
<dbReference type="Pfam" id="PF25944">
    <property type="entry name" value="Beta-barrel_RND"/>
    <property type="match status" value="1"/>
</dbReference>
<feature type="region of interest" description="Disordered" evidence="7">
    <location>
        <begin position="426"/>
        <end position="458"/>
    </location>
</feature>
<evidence type="ECO:0000256" key="5">
    <source>
        <dbReference type="ARBA" id="ARBA00022519"/>
    </source>
</evidence>
<feature type="region of interest" description="Disordered" evidence="7">
    <location>
        <begin position="1"/>
        <end position="25"/>
    </location>
</feature>
<evidence type="ECO:0000256" key="7">
    <source>
        <dbReference type="SAM" id="MobiDB-lite"/>
    </source>
</evidence>
<dbReference type="PANTHER" id="PTHR30469:SF36">
    <property type="entry name" value="BLL3903 PROTEIN"/>
    <property type="match status" value="1"/>
</dbReference>
<dbReference type="Pfam" id="PF25876">
    <property type="entry name" value="HH_MFP_RND"/>
    <property type="match status" value="1"/>
</dbReference>
<feature type="domain" description="Multidrug resistance protein MdtA-like beta-barrel" evidence="11">
    <location>
        <begin position="268"/>
        <end position="350"/>
    </location>
</feature>
<evidence type="ECO:0000256" key="1">
    <source>
        <dbReference type="ARBA" id="ARBA00004236"/>
    </source>
</evidence>
<dbReference type="Pfam" id="PF25967">
    <property type="entry name" value="RND-MFP_C"/>
    <property type="match status" value="1"/>
</dbReference>
<keyword evidence="3" id="KW-0813">Transport</keyword>
<dbReference type="Gene3D" id="2.40.50.100">
    <property type="match status" value="1"/>
</dbReference>
<dbReference type="InterPro" id="IPR058627">
    <property type="entry name" value="MdtA-like_C"/>
</dbReference>
<evidence type="ECO:0000256" key="8">
    <source>
        <dbReference type="SAM" id="Phobius"/>
    </source>
</evidence>
<feature type="domain" description="Multidrug resistance protein MdtA-like alpha-helical hairpin" evidence="9">
    <location>
        <begin position="162"/>
        <end position="231"/>
    </location>
</feature>
<evidence type="ECO:0000313" key="14">
    <source>
        <dbReference type="Proteomes" id="UP001589865"/>
    </source>
</evidence>
<evidence type="ECO:0000259" key="9">
    <source>
        <dbReference type="Pfam" id="PF25876"/>
    </source>
</evidence>
<dbReference type="Gene3D" id="1.10.287.470">
    <property type="entry name" value="Helix hairpin bin"/>
    <property type="match status" value="1"/>
</dbReference>
<evidence type="ECO:0000259" key="10">
    <source>
        <dbReference type="Pfam" id="PF25917"/>
    </source>
</evidence>
<comment type="similarity">
    <text evidence="2">Belongs to the membrane fusion protein (MFP) (TC 8.A.1) family.</text>
</comment>
<evidence type="ECO:0000313" key="13">
    <source>
        <dbReference type="EMBL" id="MFC0410800.1"/>
    </source>
</evidence>
<comment type="subcellular location">
    <subcellularLocation>
        <location evidence="1">Cell membrane</location>
    </subcellularLocation>
</comment>
<proteinExistence type="inferred from homology"/>
<evidence type="ECO:0000256" key="4">
    <source>
        <dbReference type="ARBA" id="ARBA00022475"/>
    </source>
</evidence>
<reference evidence="13 14" key="1">
    <citation type="submission" date="2024-09" db="EMBL/GenBank/DDBJ databases">
        <authorList>
            <person name="Sun Q."/>
            <person name="Mori K."/>
        </authorList>
    </citation>
    <scope>NUCLEOTIDE SEQUENCE [LARGE SCALE GENOMIC DNA]</scope>
    <source>
        <strain evidence="13 14">TBRC 5777</strain>
    </source>
</reference>
<evidence type="ECO:0000256" key="6">
    <source>
        <dbReference type="ARBA" id="ARBA00023136"/>
    </source>
</evidence>
<dbReference type="Proteomes" id="UP001589865">
    <property type="component" value="Unassembled WGS sequence"/>
</dbReference>
<name>A0ABV6JZL7_9PROT</name>
<evidence type="ECO:0000256" key="3">
    <source>
        <dbReference type="ARBA" id="ARBA00022448"/>
    </source>
</evidence>
<dbReference type="InterPro" id="IPR006143">
    <property type="entry name" value="RND_pump_MFP"/>
</dbReference>
<dbReference type="InterPro" id="IPR058624">
    <property type="entry name" value="MdtA-like_HH"/>
</dbReference>
<evidence type="ECO:0000259" key="11">
    <source>
        <dbReference type="Pfam" id="PF25944"/>
    </source>
</evidence>
<protein>
    <submittedName>
        <fullName evidence="13">Efflux RND transporter periplasmic adaptor subunit</fullName>
    </submittedName>
</protein>
<feature type="transmembrane region" description="Helical" evidence="8">
    <location>
        <begin position="31"/>
        <end position="49"/>
    </location>
</feature>
<dbReference type="PANTHER" id="PTHR30469">
    <property type="entry name" value="MULTIDRUG RESISTANCE PROTEIN MDTA"/>
    <property type="match status" value="1"/>
</dbReference>